<evidence type="ECO:0000313" key="2">
    <source>
        <dbReference type="EMBL" id="PIO55018.1"/>
    </source>
</evidence>
<evidence type="ECO:0000313" key="3">
    <source>
        <dbReference type="Proteomes" id="UP000230423"/>
    </source>
</evidence>
<gene>
    <name evidence="2" type="ORF">TELCIR_23604</name>
</gene>
<name>A0A2G9TAV2_TELCI</name>
<dbReference type="OrthoDB" id="5775138at2759"/>
<dbReference type="InterPro" id="IPR016186">
    <property type="entry name" value="C-type_lectin-like/link_sf"/>
</dbReference>
<evidence type="ECO:0000259" key="1">
    <source>
        <dbReference type="Pfam" id="PF00059"/>
    </source>
</evidence>
<organism evidence="2 3">
    <name type="scientific">Teladorsagia circumcincta</name>
    <name type="common">Brown stomach worm</name>
    <name type="synonym">Ostertagia circumcincta</name>
    <dbReference type="NCBI Taxonomy" id="45464"/>
    <lineage>
        <taxon>Eukaryota</taxon>
        <taxon>Metazoa</taxon>
        <taxon>Ecdysozoa</taxon>
        <taxon>Nematoda</taxon>
        <taxon>Chromadorea</taxon>
        <taxon>Rhabditida</taxon>
        <taxon>Rhabditina</taxon>
        <taxon>Rhabditomorpha</taxon>
        <taxon>Strongyloidea</taxon>
        <taxon>Trichostrongylidae</taxon>
        <taxon>Teladorsagia</taxon>
    </lineage>
</organism>
<dbReference type="AlphaFoldDB" id="A0A2G9TAV2"/>
<dbReference type="Pfam" id="PF00059">
    <property type="entry name" value="Lectin_C"/>
    <property type="match status" value="1"/>
</dbReference>
<dbReference type="InterPro" id="IPR001304">
    <property type="entry name" value="C-type_lectin-like"/>
</dbReference>
<dbReference type="Proteomes" id="UP000230423">
    <property type="component" value="Unassembled WGS sequence"/>
</dbReference>
<reference evidence="2 3" key="1">
    <citation type="submission" date="2015-09" db="EMBL/GenBank/DDBJ databases">
        <title>Draft genome of the parasitic nematode Teladorsagia circumcincta isolate WARC Sus (inbred).</title>
        <authorList>
            <person name="Mitreva M."/>
        </authorList>
    </citation>
    <scope>NUCLEOTIDE SEQUENCE [LARGE SCALE GENOMIC DNA]</scope>
    <source>
        <strain evidence="2 3">S</strain>
    </source>
</reference>
<protein>
    <submittedName>
        <fullName evidence="2">Lectin C-type domain protein</fullName>
    </submittedName>
</protein>
<dbReference type="InterPro" id="IPR016187">
    <property type="entry name" value="CTDL_fold"/>
</dbReference>
<dbReference type="Gene3D" id="3.10.100.10">
    <property type="entry name" value="Mannose-Binding Protein A, subunit A"/>
    <property type="match status" value="1"/>
</dbReference>
<dbReference type="EMBL" id="KZ389905">
    <property type="protein sequence ID" value="PIO55018.1"/>
    <property type="molecule type" value="Genomic_DNA"/>
</dbReference>
<dbReference type="SUPFAM" id="SSF56436">
    <property type="entry name" value="C-type lectin-like"/>
    <property type="match status" value="1"/>
</dbReference>
<keyword evidence="3" id="KW-1185">Reference proteome</keyword>
<feature type="domain" description="C-type lectin" evidence="1">
    <location>
        <begin position="6"/>
        <end position="120"/>
    </location>
</feature>
<accession>A0A2G9TAV2</accession>
<proteinExistence type="predicted"/>
<sequence>MEFMKMERESAQRACVEKGATLFVADSEEEFKEIATQSPLYFWSWIGLSQYDGTHRPLWIGSTGMDPAKMKWLITPFSSIANGWSKVATCAAFYNTESYHTTAYVYFYTCSTLYHSICERNMTLTHF</sequence>